<keyword evidence="3" id="KW-0472">Membrane</keyword>
<protein>
    <submittedName>
        <fullName evidence="5">Uncharacterized protein</fullName>
    </submittedName>
</protein>
<evidence type="ECO:0000313" key="6">
    <source>
        <dbReference type="Proteomes" id="UP000541444"/>
    </source>
</evidence>
<gene>
    <name evidence="5" type="ORF">GIB67_041667</name>
</gene>
<dbReference type="GO" id="GO:0016020">
    <property type="term" value="C:membrane"/>
    <property type="evidence" value="ECO:0007669"/>
    <property type="project" value="UniProtKB-SubCell"/>
</dbReference>
<evidence type="ECO:0000256" key="4">
    <source>
        <dbReference type="SAM" id="SignalP"/>
    </source>
</evidence>
<dbReference type="InterPro" id="IPR023395">
    <property type="entry name" value="MCP_dom_sf"/>
</dbReference>
<sequence>MPFRWNIFAPSVIHSGLVLLLVLSRPYGFADVSNNTLRNSQVDSQKPFASLITGQEKPFDFLHVLFGSTAGAVVEAALYPIDSIETRLQAAYSLFTAGIGGEGAFADGSSADKVNLWGTFLRSDAAKKSCEGIARCFRALLLKCFSGL</sequence>
<comment type="caution">
    <text evidence="5">The sequence shown here is derived from an EMBL/GenBank/DDBJ whole genome shotgun (WGS) entry which is preliminary data.</text>
</comment>
<feature type="chain" id="PRO_5029554462" evidence="4">
    <location>
        <begin position="31"/>
        <end position="148"/>
    </location>
</feature>
<name>A0A7J7MQQ3_9MAGN</name>
<keyword evidence="6" id="KW-1185">Reference proteome</keyword>
<keyword evidence="4" id="KW-0732">Signal</keyword>
<evidence type="ECO:0000256" key="2">
    <source>
        <dbReference type="ARBA" id="ARBA00022692"/>
    </source>
</evidence>
<keyword evidence="2" id="KW-0812">Transmembrane</keyword>
<dbReference type="EMBL" id="JACGCM010001281">
    <property type="protein sequence ID" value="KAF6157206.1"/>
    <property type="molecule type" value="Genomic_DNA"/>
</dbReference>
<dbReference type="Proteomes" id="UP000541444">
    <property type="component" value="Unassembled WGS sequence"/>
</dbReference>
<feature type="signal peptide" evidence="4">
    <location>
        <begin position="1"/>
        <end position="30"/>
    </location>
</feature>
<organism evidence="5 6">
    <name type="scientific">Kingdonia uniflora</name>
    <dbReference type="NCBI Taxonomy" id="39325"/>
    <lineage>
        <taxon>Eukaryota</taxon>
        <taxon>Viridiplantae</taxon>
        <taxon>Streptophyta</taxon>
        <taxon>Embryophyta</taxon>
        <taxon>Tracheophyta</taxon>
        <taxon>Spermatophyta</taxon>
        <taxon>Magnoliopsida</taxon>
        <taxon>Ranunculales</taxon>
        <taxon>Circaeasteraceae</taxon>
        <taxon>Kingdonia</taxon>
    </lineage>
</organism>
<accession>A0A7J7MQQ3</accession>
<dbReference type="Gene3D" id="1.50.40.10">
    <property type="entry name" value="Mitochondrial carrier domain"/>
    <property type="match status" value="1"/>
</dbReference>
<dbReference type="SUPFAM" id="SSF103506">
    <property type="entry name" value="Mitochondrial carrier"/>
    <property type="match status" value="1"/>
</dbReference>
<evidence type="ECO:0000313" key="5">
    <source>
        <dbReference type="EMBL" id="KAF6157206.1"/>
    </source>
</evidence>
<proteinExistence type="predicted"/>
<comment type="subcellular location">
    <subcellularLocation>
        <location evidence="1">Membrane</location>
    </subcellularLocation>
</comment>
<reference evidence="5 6" key="1">
    <citation type="journal article" date="2020" name="IScience">
        <title>Genome Sequencing of the Endangered Kingdonia uniflora (Circaeasteraceae, Ranunculales) Reveals Potential Mechanisms of Evolutionary Specialization.</title>
        <authorList>
            <person name="Sun Y."/>
            <person name="Deng T."/>
            <person name="Zhang A."/>
            <person name="Moore M.J."/>
            <person name="Landis J.B."/>
            <person name="Lin N."/>
            <person name="Zhang H."/>
            <person name="Zhang X."/>
            <person name="Huang J."/>
            <person name="Zhang X."/>
            <person name="Sun H."/>
            <person name="Wang H."/>
        </authorList>
    </citation>
    <scope>NUCLEOTIDE SEQUENCE [LARGE SCALE GENOMIC DNA]</scope>
    <source>
        <strain evidence="5">TB1705</strain>
        <tissue evidence="5">Leaf</tissue>
    </source>
</reference>
<dbReference type="OrthoDB" id="996214at2759"/>
<evidence type="ECO:0000256" key="3">
    <source>
        <dbReference type="ARBA" id="ARBA00023136"/>
    </source>
</evidence>
<dbReference type="AlphaFoldDB" id="A0A7J7MQQ3"/>
<evidence type="ECO:0000256" key="1">
    <source>
        <dbReference type="ARBA" id="ARBA00004370"/>
    </source>
</evidence>